<keyword evidence="3" id="KW-1185">Reference proteome</keyword>
<dbReference type="PROSITE" id="PS50943">
    <property type="entry name" value="HTH_CROC1"/>
    <property type="match status" value="1"/>
</dbReference>
<dbReference type="AlphaFoldDB" id="A0A4D7CTW4"/>
<dbReference type="PANTHER" id="PTHR46558:SF11">
    <property type="entry name" value="HTH-TYPE TRANSCRIPTIONAL REGULATOR XRE"/>
    <property type="match status" value="1"/>
</dbReference>
<proteinExistence type="predicted"/>
<dbReference type="KEGG" id="vao:FA707_06355"/>
<reference evidence="2 3" key="1">
    <citation type="submission" date="2019-04" db="EMBL/GenBank/DDBJ databases">
        <title>Vagococcus sp. nov., isolated from faeces of yaks (Bos grunniens).</title>
        <authorList>
            <person name="Ge Y."/>
        </authorList>
    </citation>
    <scope>NUCLEOTIDE SEQUENCE [LARGE SCALE GENOMIC DNA]</scope>
    <source>
        <strain evidence="2 3">MN-17</strain>
    </source>
</reference>
<dbReference type="Proteomes" id="UP000298615">
    <property type="component" value="Chromosome"/>
</dbReference>
<protein>
    <submittedName>
        <fullName evidence="2">Helix-turn-helix transcriptional regulator</fullName>
    </submittedName>
</protein>
<dbReference type="SMART" id="SM00530">
    <property type="entry name" value="HTH_XRE"/>
    <property type="match status" value="1"/>
</dbReference>
<dbReference type="GO" id="GO:0003677">
    <property type="term" value="F:DNA binding"/>
    <property type="evidence" value="ECO:0007669"/>
    <property type="project" value="UniProtKB-KW"/>
</dbReference>
<dbReference type="Pfam" id="PF01381">
    <property type="entry name" value="HTH_3"/>
    <property type="match status" value="1"/>
</dbReference>
<accession>A0A4D7CTW4</accession>
<dbReference type="OrthoDB" id="9805856at2"/>
<evidence type="ECO:0000313" key="2">
    <source>
        <dbReference type="EMBL" id="QCI86614.1"/>
    </source>
</evidence>
<dbReference type="InterPro" id="IPR001387">
    <property type="entry name" value="Cro/C1-type_HTH"/>
</dbReference>
<organism evidence="2 3">
    <name type="scientific">Vagococcus zengguangii</name>
    <dbReference type="NCBI Taxonomy" id="2571750"/>
    <lineage>
        <taxon>Bacteria</taxon>
        <taxon>Bacillati</taxon>
        <taxon>Bacillota</taxon>
        <taxon>Bacilli</taxon>
        <taxon>Lactobacillales</taxon>
        <taxon>Enterococcaceae</taxon>
        <taxon>Vagococcus</taxon>
    </lineage>
</organism>
<dbReference type="PANTHER" id="PTHR46558">
    <property type="entry name" value="TRACRIPTIONAL REGULATORY PROTEIN-RELATED-RELATED"/>
    <property type="match status" value="1"/>
</dbReference>
<sequence>MNHKLKQLRLEKGLTQEKLATILGISKGAISKWETGASFPDISLLPVIANFYGCTIDDLFESQEISQAAVNDSYKNWGKAFLQQGFYPTFCRIRTESLAYLNETKMLLSNCLVVINHLQIERQPEHVNEAVNWCRAYLDIVIEKTASAQETAKAAALKAELSFNAW</sequence>
<dbReference type="CDD" id="cd00093">
    <property type="entry name" value="HTH_XRE"/>
    <property type="match status" value="1"/>
</dbReference>
<evidence type="ECO:0000313" key="3">
    <source>
        <dbReference type="Proteomes" id="UP000298615"/>
    </source>
</evidence>
<dbReference type="Gene3D" id="1.10.260.40">
    <property type="entry name" value="lambda repressor-like DNA-binding domains"/>
    <property type="match status" value="1"/>
</dbReference>
<dbReference type="InterPro" id="IPR010982">
    <property type="entry name" value="Lambda_DNA-bd_dom_sf"/>
</dbReference>
<evidence type="ECO:0000256" key="1">
    <source>
        <dbReference type="ARBA" id="ARBA00023125"/>
    </source>
</evidence>
<dbReference type="RefSeq" id="WP_136953445.1">
    <property type="nucleotide sequence ID" value="NZ_CP039712.1"/>
</dbReference>
<gene>
    <name evidence="2" type="ORF">FA707_06355</name>
</gene>
<dbReference type="SUPFAM" id="SSF47413">
    <property type="entry name" value="lambda repressor-like DNA-binding domains"/>
    <property type="match status" value="1"/>
</dbReference>
<dbReference type="EMBL" id="CP039712">
    <property type="protein sequence ID" value="QCI86614.1"/>
    <property type="molecule type" value="Genomic_DNA"/>
</dbReference>
<keyword evidence="1" id="KW-0238">DNA-binding</keyword>
<name>A0A4D7CTW4_9ENTE</name>